<dbReference type="Pfam" id="PF00004">
    <property type="entry name" value="AAA"/>
    <property type="match status" value="2"/>
</dbReference>
<evidence type="ECO:0000313" key="5">
    <source>
        <dbReference type="EMBL" id="CAD8253382.1"/>
    </source>
</evidence>
<protein>
    <recommendedName>
        <fullName evidence="4">AAA+ ATPase domain-containing protein</fullName>
    </recommendedName>
</protein>
<feature type="transmembrane region" description="Helical" evidence="3">
    <location>
        <begin position="35"/>
        <end position="52"/>
    </location>
</feature>
<keyword evidence="3" id="KW-0812">Transmembrane</keyword>
<dbReference type="InterPro" id="IPR003960">
    <property type="entry name" value="ATPase_AAA_CS"/>
</dbReference>
<feature type="region of interest" description="Disordered" evidence="2">
    <location>
        <begin position="253"/>
        <end position="275"/>
    </location>
</feature>
<keyword evidence="3" id="KW-1133">Transmembrane helix</keyword>
<feature type="region of interest" description="Disordered" evidence="2">
    <location>
        <begin position="474"/>
        <end position="569"/>
    </location>
</feature>
<dbReference type="PANTHER" id="PTHR23070">
    <property type="entry name" value="BCS1 AAA-TYPE ATPASE"/>
    <property type="match status" value="1"/>
</dbReference>
<dbReference type="InterPro" id="IPR027417">
    <property type="entry name" value="P-loop_NTPase"/>
</dbReference>
<dbReference type="GO" id="GO:0005524">
    <property type="term" value="F:ATP binding"/>
    <property type="evidence" value="ECO:0007669"/>
    <property type="project" value="InterPro"/>
</dbReference>
<feature type="domain" description="AAA+ ATPase" evidence="4">
    <location>
        <begin position="389"/>
        <end position="657"/>
    </location>
</feature>
<dbReference type="EMBL" id="HBEA01003814">
    <property type="protein sequence ID" value="CAD8253382.1"/>
    <property type="molecule type" value="Transcribed_RNA"/>
</dbReference>
<feature type="compositionally biased region" description="Basic residues" evidence="2">
    <location>
        <begin position="474"/>
        <end position="486"/>
    </location>
</feature>
<gene>
    <name evidence="5" type="ORF">PPYR1160_LOCUS2874</name>
</gene>
<evidence type="ECO:0000256" key="1">
    <source>
        <dbReference type="ARBA" id="ARBA00007448"/>
    </source>
</evidence>
<proteinExistence type="inferred from homology"/>
<dbReference type="Gene3D" id="3.40.50.300">
    <property type="entry name" value="P-loop containing nucleotide triphosphate hydrolases"/>
    <property type="match status" value="2"/>
</dbReference>
<evidence type="ECO:0000259" key="4">
    <source>
        <dbReference type="SMART" id="SM00382"/>
    </source>
</evidence>
<feature type="compositionally biased region" description="Polar residues" evidence="2">
    <location>
        <begin position="546"/>
        <end position="557"/>
    </location>
</feature>
<feature type="compositionally biased region" description="Basic and acidic residues" evidence="2">
    <location>
        <begin position="497"/>
        <end position="508"/>
    </location>
</feature>
<reference evidence="5" key="1">
    <citation type="submission" date="2021-01" db="EMBL/GenBank/DDBJ databases">
        <authorList>
            <person name="Corre E."/>
            <person name="Pelletier E."/>
            <person name="Niang G."/>
            <person name="Scheremetjew M."/>
            <person name="Finn R."/>
            <person name="Kale V."/>
            <person name="Holt S."/>
            <person name="Cochrane G."/>
            <person name="Meng A."/>
            <person name="Brown T."/>
            <person name="Cohen L."/>
        </authorList>
    </citation>
    <scope>NUCLEOTIDE SEQUENCE</scope>
    <source>
        <strain evidence="5">CCMP2078</strain>
    </source>
</reference>
<feature type="compositionally biased region" description="Basic and acidic residues" evidence="2">
    <location>
        <begin position="254"/>
        <end position="264"/>
    </location>
</feature>
<dbReference type="PROSITE" id="PS00674">
    <property type="entry name" value="AAA"/>
    <property type="match status" value="1"/>
</dbReference>
<dbReference type="GO" id="GO:0016887">
    <property type="term" value="F:ATP hydrolysis activity"/>
    <property type="evidence" value="ECO:0007669"/>
    <property type="project" value="InterPro"/>
</dbReference>
<dbReference type="SMART" id="SM00382">
    <property type="entry name" value="AAA"/>
    <property type="match status" value="1"/>
</dbReference>
<evidence type="ECO:0000256" key="3">
    <source>
        <dbReference type="SAM" id="Phobius"/>
    </source>
</evidence>
<evidence type="ECO:0000256" key="2">
    <source>
        <dbReference type="SAM" id="MobiDB-lite"/>
    </source>
</evidence>
<dbReference type="AlphaFoldDB" id="A0A7R9U3P9"/>
<dbReference type="InterPro" id="IPR003959">
    <property type="entry name" value="ATPase_AAA_core"/>
</dbReference>
<comment type="similarity">
    <text evidence="1">Belongs to the AAA ATPase family. BCS1 subfamily.</text>
</comment>
<sequence length="726" mass="82686">MSDMQSKLVGASVLAFLLAQPTVQTRFLSGVSDRLRFLAFLLASVASVYIAPQIRQLWRRKTPFTFARVRPLLCSLPDPGSGRQDAGADIFSGGGAQYGLINNLKTGNMIVDMAIAMTVPMFFSTLSMILQYMTPYAMNVITRLLTPRPPDYYHREIVFEKITTHWGSEVHGRDQRNNILQKAISLYLNEITVQYRDAKLNLVALKEKGTRDQESWTMQYGTTADQLKAYKVTTVPQENQWIEIDEGLFFMKGTDNHDEDRGDPNKGSMNNGDNRREYNKEKICFHFRTALPNGDEVINAWIEKAFEWYVDEMEKLQDNSRYMYVLAPDATSLSNNDSQDDNQRKYKRYKLSEEKTFSALFFPEKEQLLKLMEHFQAKTGKYEIEGYPHKLGLLLHGPPGTGKTSLIKAMAIHTRRNIVSVNLSRIKTNQELMDIVFDQSFAVGGEDMPVKLSFKDIIFVMEDIDAASEIVKRRETKTKKKNKKKALTTTITRQVTKKAEDASGKESKEEEEEEEEEVVENKPSLLEEEEEEDEKKDKEAQEAEQVTTIKHQTTYDSKVNDDDTEPDKEMPTMEDLEALATMMMSGGSEGEGKGKKASSIFSRNDKLDLSGLLNVLDGVVDCPGRIVIMTTNHPEKLDPALIRPGRVDKMLLLDYIKQEQCEEMVKHYFGLMLTDEQKEQLQEVFDQPIPVNFTPATIEQICAEHETIDDFIEALSAKLPAVLPKM</sequence>
<organism evidence="5">
    <name type="scientific">Pinguiococcus pyrenoidosus</name>
    <dbReference type="NCBI Taxonomy" id="172671"/>
    <lineage>
        <taxon>Eukaryota</taxon>
        <taxon>Sar</taxon>
        <taxon>Stramenopiles</taxon>
        <taxon>Ochrophyta</taxon>
        <taxon>Pinguiophyceae</taxon>
        <taxon>Pinguiochrysidales</taxon>
        <taxon>Pinguiochrysidaceae</taxon>
        <taxon>Pinguiococcus</taxon>
    </lineage>
</organism>
<accession>A0A7R9U3P9</accession>
<dbReference type="InterPro" id="IPR003593">
    <property type="entry name" value="AAA+_ATPase"/>
</dbReference>
<name>A0A7R9U3P9_9STRA</name>
<dbReference type="SUPFAM" id="SSF52540">
    <property type="entry name" value="P-loop containing nucleoside triphosphate hydrolases"/>
    <property type="match status" value="1"/>
</dbReference>
<keyword evidence="3" id="KW-0472">Membrane</keyword>
<feature type="compositionally biased region" description="Acidic residues" evidence="2">
    <location>
        <begin position="509"/>
        <end position="518"/>
    </location>
</feature>
<dbReference type="InterPro" id="IPR050747">
    <property type="entry name" value="Mitochondrial_chaperone_BCS1"/>
</dbReference>
<feature type="transmembrane region" description="Helical" evidence="3">
    <location>
        <begin position="110"/>
        <end position="133"/>
    </location>
</feature>